<dbReference type="OrthoDB" id="37659at2759"/>
<evidence type="ECO:0000313" key="6">
    <source>
        <dbReference type="Proteomes" id="UP000316270"/>
    </source>
</evidence>
<dbReference type="InterPro" id="IPR036291">
    <property type="entry name" value="NAD(P)-bd_dom_sf"/>
</dbReference>
<evidence type="ECO:0000256" key="1">
    <source>
        <dbReference type="ARBA" id="ARBA00006484"/>
    </source>
</evidence>
<evidence type="ECO:0000259" key="4">
    <source>
        <dbReference type="SMART" id="SM00822"/>
    </source>
</evidence>
<dbReference type="EMBL" id="CP042199">
    <property type="protein sequence ID" value="QDS76487.1"/>
    <property type="molecule type" value="Genomic_DNA"/>
</dbReference>
<reference evidence="5 6" key="1">
    <citation type="submission" date="2019-07" db="EMBL/GenBank/DDBJ databases">
        <title>Finished genome of Venturia effusa.</title>
        <authorList>
            <person name="Young C.A."/>
            <person name="Cox M.P."/>
            <person name="Ganley A.R.D."/>
            <person name="David W.J."/>
        </authorList>
    </citation>
    <scope>NUCLEOTIDE SEQUENCE [LARGE SCALE GENOMIC DNA]</scope>
    <source>
        <strain evidence="6">albino</strain>
    </source>
</reference>
<feature type="domain" description="Ketoreductase" evidence="4">
    <location>
        <begin position="18"/>
        <end position="204"/>
    </location>
</feature>
<dbReference type="Proteomes" id="UP000316270">
    <property type="component" value="Chromosome 15"/>
</dbReference>
<comment type="similarity">
    <text evidence="1 3">Belongs to the short-chain dehydrogenases/reductases (SDR) family.</text>
</comment>
<evidence type="ECO:0000256" key="3">
    <source>
        <dbReference type="RuleBase" id="RU000363"/>
    </source>
</evidence>
<dbReference type="Gene3D" id="3.40.50.720">
    <property type="entry name" value="NAD(P)-binding Rossmann-like Domain"/>
    <property type="match status" value="1"/>
</dbReference>
<dbReference type="PRINTS" id="PR00080">
    <property type="entry name" value="SDRFAMILY"/>
</dbReference>
<dbReference type="SMART" id="SM00822">
    <property type="entry name" value="PKS_KR"/>
    <property type="match status" value="1"/>
</dbReference>
<dbReference type="AlphaFoldDB" id="A0A517LLI0"/>
<dbReference type="SUPFAM" id="SSF51735">
    <property type="entry name" value="NAD(P)-binding Rossmann-fold domains"/>
    <property type="match status" value="1"/>
</dbReference>
<dbReference type="PRINTS" id="PR00081">
    <property type="entry name" value="GDHRDH"/>
</dbReference>
<dbReference type="GO" id="GO:0016491">
    <property type="term" value="F:oxidoreductase activity"/>
    <property type="evidence" value="ECO:0007669"/>
    <property type="project" value="UniProtKB-KW"/>
</dbReference>
<evidence type="ECO:0000256" key="2">
    <source>
        <dbReference type="ARBA" id="ARBA00023002"/>
    </source>
</evidence>
<keyword evidence="6" id="KW-1185">Reference proteome</keyword>
<sequence length="307" mass="32635">MASTFTVNPSSLGNLRNKTVLITGGSSGIGLATAALVASLDSSNRVAILDRAPPPSSLKVAAENLFFGECDVTQWERQRSAFDGAIAKFGRLDAVFVNAGIAEVGDQFFTDDLDAEGKLAAPDHRVLDIDINAATDTVKLAIFHLRKNGGGSIIMTASLAGYLASAGAPNYSAAKHGIVGLMRALKQETAKLNIAISVIAPGITLTPILKTNRHDEIQSLDEWAAKMRKVGVPINNAESVALSVGFLINAGLEANGMGVLIQADKMMELERGLAKSRETWMGREMLDLFRGGRDAPLFQRLEESSKL</sequence>
<keyword evidence="2" id="KW-0560">Oxidoreductase</keyword>
<name>A0A517LLI0_9PEZI</name>
<protein>
    <recommendedName>
        <fullName evidence="4">Ketoreductase domain-containing protein</fullName>
    </recommendedName>
</protein>
<gene>
    <name evidence="5" type="ORF">FKW77_005213</name>
</gene>
<proteinExistence type="inferred from homology"/>
<dbReference type="PANTHER" id="PTHR43180">
    <property type="entry name" value="3-OXOACYL-(ACYL-CARRIER-PROTEIN) REDUCTASE (AFU_ORTHOLOGUE AFUA_6G11210)"/>
    <property type="match status" value="1"/>
</dbReference>
<evidence type="ECO:0000313" key="5">
    <source>
        <dbReference type="EMBL" id="QDS76487.1"/>
    </source>
</evidence>
<dbReference type="InterPro" id="IPR057326">
    <property type="entry name" value="KR_dom"/>
</dbReference>
<dbReference type="InterPro" id="IPR002347">
    <property type="entry name" value="SDR_fam"/>
</dbReference>
<accession>A0A517LLI0</accession>
<dbReference type="PANTHER" id="PTHR43180:SF80">
    <property type="entry name" value="NAD(P)-BINDING PROTEIN"/>
    <property type="match status" value="1"/>
</dbReference>
<dbReference type="Pfam" id="PF00106">
    <property type="entry name" value="adh_short"/>
    <property type="match status" value="1"/>
</dbReference>
<dbReference type="STRING" id="50376.A0A517LLI0"/>
<organism evidence="5 6">
    <name type="scientific">Venturia effusa</name>
    <dbReference type="NCBI Taxonomy" id="50376"/>
    <lineage>
        <taxon>Eukaryota</taxon>
        <taxon>Fungi</taxon>
        <taxon>Dikarya</taxon>
        <taxon>Ascomycota</taxon>
        <taxon>Pezizomycotina</taxon>
        <taxon>Dothideomycetes</taxon>
        <taxon>Pleosporomycetidae</taxon>
        <taxon>Venturiales</taxon>
        <taxon>Venturiaceae</taxon>
        <taxon>Venturia</taxon>
    </lineage>
</organism>